<protein>
    <submittedName>
        <fullName evidence="3">Heteromeric transposase endonuclease subunit TnsA</fullName>
    </submittedName>
</protein>
<reference evidence="3 4" key="1">
    <citation type="submission" date="2019-01" db="EMBL/GenBank/DDBJ databases">
        <title>Zoogloea oleivorans genome sequencing and assembly.</title>
        <authorList>
            <person name="Tancsics A."/>
            <person name="Farkas M."/>
            <person name="Kriszt B."/>
            <person name="Maroti G."/>
            <person name="Horvath B."/>
        </authorList>
    </citation>
    <scope>NUCLEOTIDE SEQUENCE [LARGE SCALE GENOMIC DNA]</scope>
    <source>
        <strain evidence="3 4">Buc</strain>
    </source>
</reference>
<dbReference type="InterPro" id="IPR036388">
    <property type="entry name" value="WH-like_DNA-bd_sf"/>
</dbReference>
<feature type="domain" description="TnsA endonuclease N-terminal" evidence="2">
    <location>
        <begin position="74"/>
        <end position="167"/>
    </location>
</feature>
<dbReference type="EMBL" id="SDKK01000030">
    <property type="protein sequence ID" value="TYC52739.1"/>
    <property type="molecule type" value="Genomic_DNA"/>
</dbReference>
<name>A0A6C2CGR9_9RHOO</name>
<accession>A0A6C2CGR9</accession>
<evidence type="ECO:0000259" key="1">
    <source>
        <dbReference type="Pfam" id="PF08721"/>
    </source>
</evidence>
<sequence>MAKRRYSFDEDKLARFLKEGRGQGAGGNYKPWLTIQDVPSQGRTARPTGWKTGRLHHLLSNIETALFYLLDWEDHVLDIREQFPLDREKTRQIASEMGVVHPSDVKTKVDIVMTTDFLVDIQTAQGRKTLAIPVKKSDDLDDARTIEKLEIDRRYWQGEAEWIIVTERDMNKDRVGNVRWVHEMHTLEGLEVPYPGYWQDRCRALLDSIAICGEMTIKQFLRWLESTQGFGSGEGLTVIRHLIATKILLIDMDRPFDTSAVLAQALTRKGGGEVRRRA</sequence>
<dbReference type="InterPro" id="IPR011335">
    <property type="entry name" value="Restrct_endonuc-II-like"/>
</dbReference>
<dbReference type="OrthoDB" id="5291587at2"/>
<dbReference type="Gene3D" id="3.40.1350.10">
    <property type="match status" value="1"/>
</dbReference>
<dbReference type="SUPFAM" id="SSF52980">
    <property type="entry name" value="Restriction endonuclease-like"/>
    <property type="match status" value="1"/>
</dbReference>
<dbReference type="InterPro" id="IPR011856">
    <property type="entry name" value="tRNA_endonuc-like_dom_sf"/>
</dbReference>
<dbReference type="GO" id="GO:0004519">
    <property type="term" value="F:endonuclease activity"/>
    <property type="evidence" value="ECO:0007669"/>
    <property type="project" value="UniProtKB-KW"/>
</dbReference>
<proteinExistence type="predicted"/>
<gene>
    <name evidence="3" type="ORF">ETQ85_22385</name>
</gene>
<evidence type="ECO:0000313" key="3">
    <source>
        <dbReference type="EMBL" id="TYC52739.1"/>
    </source>
</evidence>
<comment type="caution">
    <text evidence="3">The sequence shown here is derived from an EMBL/GenBank/DDBJ whole genome shotgun (WGS) entry which is preliminary data.</text>
</comment>
<dbReference type="GO" id="GO:0003676">
    <property type="term" value="F:nucleic acid binding"/>
    <property type="evidence" value="ECO:0007669"/>
    <property type="project" value="InterPro"/>
</dbReference>
<keyword evidence="3" id="KW-0540">Nuclease</keyword>
<keyword evidence="3" id="KW-0255">Endonuclease</keyword>
<dbReference type="Pfam" id="PF08722">
    <property type="entry name" value="Tn7_TnsA-like_N"/>
    <property type="match status" value="1"/>
</dbReference>
<dbReference type="Proteomes" id="UP000389128">
    <property type="component" value="Unassembled WGS sequence"/>
</dbReference>
<dbReference type="CDD" id="cd22362">
    <property type="entry name" value="TnsA_endonuclease-like"/>
    <property type="match status" value="1"/>
</dbReference>
<dbReference type="AlphaFoldDB" id="A0A6C2CGR9"/>
<keyword evidence="4" id="KW-1185">Reference proteome</keyword>
<dbReference type="Pfam" id="PF08721">
    <property type="entry name" value="Tn7_Tnp_TnsA_C"/>
    <property type="match status" value="1"/>
</dbReference>
<dbReference type="InterPro" id="IPR014832">
    <property type="entry name" value="TnsA_C"/>
</dbReference>
<dbReference type="InterPro" id="IPR014833">
    <property type="entry name" value="TnsA_N"/>
</dbReference>
<dbReference type="RefSeq" id="WP_148581282.1">
    <property type="nucleotide sequence ID" value="NZ_SDKK01000030.1"/>
</dbReference>
<keyword evidence="3" id="KW-0378">Hydrolase</keyword>
<feature type="domain" description="TnsA endonuclease C-terminal" evidence="1">
    <location>
        <begin position="170"/>
        <end position="252"/>
    </location>
</feature>
<evidence type="ECO:0000313" key="4">
    <source>
        <dbReference type="Proteomes" id="UP000389128"/>
    </source>
</evidence>
<dbReference type="Gene3D" id="1.10.10.10">
    <property type="entry name" value="Winged helix-like DNA-binding domain superfamily/Winged helix DNA-binding domain"/>
    <property type="match status" value="1"/>
</dbReference>
<evidence type="ECO:0000259" key="2">
    <source>
        <dbReference type="Pfam" id="PF08722"/>
    </source>
</evidence>
<organism evidence="3 4">
    <name type="scientific">Zoogloea oleivorans</name>
    <dbReference type="NCBI Taxonomy" id="1552750"/>
    <lineage>
        <taxon>Bacteria</taxon>
        <taxon>Pseudomonadati</taxon>
        <taxon>Pseudomonadota</taxon>
        <taxon>Betaproteobacteria</taxon>
        <taxon>Rhodocyclales</taxon>
        <taxon>Zoogloeaceae</taxon>
        <taxon>Zoogloea</taxon>
    </lineage>
</organism>